<dbReference type="RefSeq" id="WP_284306689.1">
    <property type="nucleotide sequence ID" value="NZ_BSPB01000003.1"/>
</dbReference>
<organism evidence="10 11">
    <name type="scientific">Hydrogenophaga electricum</name>
    <dbReference type="NCBI Taxonomy" id="1230953"/>
    <lineage>
        <taxon>Bacteria</taxon>
        <taxon>Pseudomonadati</taxon>
        <taxon>Pseudomonadota</taxon>
        <taxon>Betaproteobacteria</taxon>
        <taxon>Burkholderiales</taxon>
        <taxon>Comamonadaceae</taxon>
        <taxon>Hydrogenophaga</taxon>
    </lineage>
</organism>
<dbReference type="PANTHER" id="PTHR33362">
    <property type="entry name" value="SIALIC ACID TRAP TRANSPORTER PERMEASE PROTEIN SIAT-RELATED"/>
    <property type="match status" value="1"/>
</dbReference>
<feature type="transmembrane region" description="Helical" evidence="8">
    <location>
        <begin position="137"/>
        <end position="164"/>
    </location>
</feature>
<comment type="caution">
    <text evidence="10">The sequence shown here is derived from an EMBL/GenBank/DDBJ whole genome shotgun (WGS) entry which is preliminary data.</text>
</comment>
<dbReference type="InterPro" id="IPR010656">
    <property type="entry name" value="DctM"/>
</dbReference>
<feature type="transmembrane region" description="Helical" evidence="8">
    <location>
        <begin position="48"/>
        <end position="66"/>
    </location>
</feature>
<evidence type="ECO:0000256" key="2">
    <source>
        <dbReference type="ARBA" id="ARBA00022475"/>
    </source>
</evidence>
<evidence type="ECO:0000313" key="10">
    <source>
        <dbReference type="EMBL" id="GLS13236.1"/>
    </source>
</evidence>
<feature type="transmembrane region" description="Helical" evidence="8">
    <location>
        <begin position="278"/>
        <end position="299"/>
    </location>
</feature>
<feature type="transmembrane region" description="Helical" evidence="8">
    <location>
        <begin position="343"/>
        <end position="369"/>
    </location>
</feature>
<dbReference type="PANTHER" id="PTHR33362:SF5">
    <property type="entry name" value="C4-DICARBOXYLATE TRAP TRANSPORTER LARGE PERMEASE PROTEIN DCTM"/>
    <property type="match status" value="1"/>
</dbReference>
<feature type="transmembrane region" description="Helical" evidence="8">
    <location>
        <begin position="240"/>
        <end position="257"/>
    </location>
</feature>
<comment type="function">
    <text evidence="7">Part of the tripartite ATP-independent periplasmic (TRAP) transport system.</text>
</comment>
<comment type="subcellular location">
    <subcellularLocation>
        <location evidence="1 7">Cell inner membrane</location>
        <topology evidence="1 7">Multi-pass membrane protein</topology>
    </subcellularLocation>
</comment>
<sequence>MSLALSGWLTLLLLSRCGVPVAMAMVMTGVAGLALITPGALPEQIGLVLMGTSLNPLIAAIALFSLMGHLCQRAGLADDLYAAIAGRLGHRPGGLALAGVLASGAFGGLCGSSMTTALATSATAYPRMQAEGYRESLATGALASGSAIASLWPPSSTLLLYALVTGTSPYALFTAALVPGLLALAGLCVTVVILVWRDPSAGPALPGLPATLAQTMRSLLTPLVLLVLPMGGLLSRTFSPVEAAALGAAAALLLASWRRRMTPRGLMECLLESVQTTAVLFTFAVGSLWLMAFLAATGLPDWLADTVSAAASPTAAALLVALLTAFALCWLRHPLAEALAGLGLLVPAMTAAGAHPVWLGVLFATWVALGSVLSPGRPVPAVLQRRWPGMSQVALQQGLRPFALSLALLGFWLLACPWLALYLPALRA</sequence>
<evidence type="ECO:0000256" key="5">
    <source>
        <dbReference type="ARBA" id="ARBA00022989"/>
    </source>
</evidence>
<keyword evidence="6 8" id="KW-0472">Membrane</keyword>
<keyword evidence="4 8" id="KW-0812">Transmembrane</keyword>
<dbReference type="InterPro" id="IPR004681">
    <property type="entry name" value="TRAP_DctM"/>
</dbReference>
<feature type="transmembrane region" description="Helical" evidence="8">
    <location>
        <begin position="170"/>
        <end position="196"/>
    </location>
</feature>
<accession>A0ABQ6C4H3</accession>
<dbReference type="EMBL" id="BSPB01000003">
    <property type="protein sequence ID" value="GLS13236.1"/>
    <property type="molecule type" value="Genomic_DNA"/>
</dbReference>
<keyword evidence="3 7" id="KW-0997">Cell inner membrane</keyword>
<evidence type="ECO:0000259" key="9">
    <source>
        <dbReference type="Pfam" id="PF06808"/>
    </source>
</evidence>
<evidence type="ECO:0000313" key="11">
    <source>
        <dbReference type="Proteomes" id="UP001156903"/>
    </source>
</evidence>
<dbReference type="Proteomes" id="UP001156903">
    <property type="component" value="Unassembled WGS sequence"/>
</dbReference>
<keyword evidence="5 8" id="KW-1133">Transmembrane helix</keyword>
<protein>
    <recommendedName>
        <fullName evidence="9">TRAP C4-dicarboxylate transport system permease DctM subunit domain-containing protein</fullName>
    </recommendedName>
</protein>
<evidence type="ECO:0000256" key="3">
    <source>
        <dbReference type="ARBA" id="ARBA00022519"/>
    </source>
</evidence>
<evidence type="ECO:0000256" key="6">
    <source>
        <dbReference type="ARBA" id="ARBA00023136"/>
    </source>
</evidence>
<gene>
    <name evidence="10" type="ORF">GCM10007935_06650</name>
</gene>
<name>A0ABQ6C4H3_9BURK</name>
<evidence type="ECO:0000256" key="8">
    <source>
        <dbReference type="SAM" id="Phobius"/>
    </source>
</evidence>
<evidence type="ECO:0000256" key="1">
    <source>
        <dbReference type="ARBA" id="ARBA00004429"/>
    </source>
</evidence>
<reference evidence="11" key="1">
    <citation type="journal article" date="2019" name="Int. J. Syst. Evol. Microbiol.">
        <title>The Global Catalogue of Microorganisms (GCM) 10K type strain sequencing project: providing services to taxonomists for standard genome sequencing and annotation.</title>
        <authorList>
            <consortium name="The Broad Institute Genomics Platform"/>
            <consortium name="The Broad Institute Genome Sequencing Center for Infectious Disease"/>
            <person name="Wu L."/>
            <person name="Ma J."/>
        </authorList>
    </citation>
    <scope>NUCLEOTIDE SEQUENCE [LARGE SCALE GENOMIC DNA]</scope>
    <source>
        <strain evidence="11">NBRC 109341</strain>
    </source>
</reference>
<keyword evidence="2" id="KW-1003">Cell membrane</keyword>
<dbReference type="Pfam" id="PF06808">
    <property type="entry name" value="DctM"/>
    <property type="match status" value="1"/>
</dbReference>
<feature type="transmembrane region" description="Helical" evidence="8">
    <location>
        <begin position="402"/>
        <end position="423"/>
    </location>
</feature>
<keyword evidence="7" id="KW-0813">Transport</keyword>
<evidence type="ECO:0000256" key="7">
    <source>
        <dbReference type="RuleBase" id="RU369079"/>
    </source>
</evidence>
<feature type="domain" description="TRAP C4-dicarboxylate transport system permease DctM subunit" evidence="9">
    <location>
        <begin position="10"/>
        <end position="372"/>
    </location>
</feature>
<keyword evidence="11" id="KW-1185">Reference proteome</keyword>
<feature type="transmembrane region" description="Helical" evidence="8">
    <location>
        <begin position="311"/>
        <end position="331"/>
    </location>
</feature>
<proteinExistence type="predicted"/>
<evidence type="ECO:0000256" key="4">
    <source>
        <dbReference type="ARBA" id="ARBA00022692"/>
    </source>
</evidence>